<dbReference type="CDD" id="cd00827">
    <property type="entry name" value="init_cond_enzymes"/>
    <property type="match status" value="1"/>
</dbReference>
<dbReference type="InterPro" id="IPR011554">
    <property type="entry name" value="HMG_CoA_synthase_prok"/>
</dbReference>
<dbReference type="NCBIfam" id="TIGR01835">
    <property type="entry name" value="HMG-CoA-S_prok"/>
    <property type="match status" value="1"/>
</dbReference>
<gene>
    <name evidence="7" type="ORF">BAN_0047200</name>
</gene>
<feature type="binding site" evidence="4">
    <location>
        <position position="183"/>
    </location>
    <ligand>
        <name>(3S)-3-hydroxy-3-methylglutaryl-CoA</name>
        <dbReference type="ChEBI" id="CHEBI:43074"/>
    </ligand>
</feature>
<dbReference type="Pfam" id="PF08540">
    <property type="entry name" value="HMG_CoA_synt_C"/>
    <property type="match status" value="1"/>
</dbReference>
<dbReference type="eggNOG" id="COG3425">
    <property type="taxonomic scope" value="Bacteria"/>
</dbReference>
<evidence type="ECO:0000256" key="3">
    <source>
        <dbReference type="PIRSR" id="PIRSR611554-1"/>
    </source>
</evidence>
<evidence type="ECO:0000313" key="7">
    <source>
        <dbReference type="EMBL" id="AHH08652.1"/>
    </source>
</evidence>
<dbReference type="PANTHER" id="PTHR43323:SF2">
    <property type="entry name" value="HYDROXYMETHYLGLUTARYL-COA SYNTHASE"/>
    <property type="match status" value="1"/>
</dbReference>
<organism evidence="7 8">
    <name type="scientific">Borrelia anserina BA2</name>
    <dbReference type="NCBI Taxonomy" id="1313293"/>
    <lineage>
        <taxon>Bacteria</taxon>
        <taxon>Pseudomonadati</taxon>
        <taxon>Spirochaetota</taxon>
        <taxon>Spirochaetia</taxon>
        <taxon>Spirochaetales</taxon>
        <taxon>Borreliaceae</taxon>
        <taxon>Borrelia</taxon>
    </lineage>
</organism>
<feature type="domain" description="Hydroxymethylglutaryl-coenzyme A synthase C-terminal" evidence="6">
    <location>
        <begin position="315"/>
        <end position="405"/>
    </location>
</feature>
<evidence type="ECO:0000256" key="4">
    <source>
        <dbReference type="PIRSR" id="PIRSR611554-2"/>
    </source>
</evidence>
<dbReference type="Pfam" id="PF01154">
    <property type="entry name" value="HMG_CoA_synt_N"/>
    <property type="match status" value="1"/>
</dbReference>
<dbReference type="PANTHER" id="PTHR43323">
    <property type="entry name" value="3-HYDROXY-3-METHYLGLUTARYL COENZYME A SYNTHASE"/>
    <property type="match status" value="1"/>
</dbReference>
<dbReference type="Proteomes" id="UP000019262">
    <property type="component" value="Chromosome"/>
</dbReference>
<proteinExistence type="inferred from homology"/>
<evidence type="ECO:0000256" key="2">
    <source>
        <dbReference type="ARBA" id="ARBA00022679"/>
    </source>
</evidence>
<feature type="active site" description="Acyl-thioester intermediate" evidence="3">
    <location>
        <position position="150"/>
    </location>
</feature>
<comment type="similarity">
    <text evidence="1">Belongs to the thiolase-like superfamily. HMG-CoA synthase family.</text>
</comment>
<dbReference type="AlphaFoldDB" id="W5SNZ9"/>
<dbReference type="SUPFAM" id="SSF53901">
    <property type="entry name" value="Thiolase-like"/>
    <property type="match status" value="2"/>
</dbReference>
<sequence>MRFNVFIIYSNNNIYRLFFYWGLVMRVGISDIRVFLPLNCLDLNVLLSNSLYNSNENFFRKFNRAIDATLQKSFRFTSLNEDSVTMASSAVKLIFDNNNLKLDKMKIFLGGTETGVDYSKSISSYVYGALKLAGIDLKNHFLTFQAQHACAGSALALYSAASVLSHLDKSEYGIVFSSDIAHYGNLTTAEITQGAGATAVLIEQNPKVLSINLSEFGVYTDDVDDFFRPFGSLVAKVKGRYSIECYNKANEEALADFAYKKNMSIKDLFSKYRFILHVPFAKMPIDSMHYVLKKYYSEDESERNAYLESIDFYDSVEASKEVGNLYTGSIFLSLMSYLKRVFAKKDISGEKILFCSYGSGNIMVIYELTVEENAHCVVKTWDIDRILSVKHNASFDEYRDFFENRIVPGESQGFYLKEIREDGYRVYGYRA</sequence>
<feature type="active site" description="Proton donor/acceptor" evidence="3">
    <location>
        <position position="277"/>
    </location>
</feature>
<reference evidence="7 8" key="1">
    <citation type="submission" date="2013-04" db="EMBL/GenBank/DDBJ databases">
        <title>Comparative Genomics of Relapsing Fever Spirochetes.</title>
        <authorList>
            <person name="Schwan T.G."/>
            <person name="Raffel S.J."/>
            <person name="Porcella S.F."/>
            <person name="Martens C.A."/>
            <person name="Bruno D.P."/>
            <person name="Rickefs S.M."/>
            <person name="Barbian K.B."/>
        </authorList>
    </citation>
    <scope>NUCLEOTIDE SEQUENCE [LARGE SCALE GENOMIC DNA]</scope>
    <source>
        <strain evidence="7 8">BA2</strain>
    </source>
</reference>
<feature type="binding site" evidence="4">
    <location>
        <position position="324"/>
    </location>
    <ligand>
        <name>(3S)-3-hydroxy-3-methylglutaryl-CoA</name>
        <dbReference type="ChEBI" id="CHEBI:43074"/>
    </ligand>
</feature>
<feature type="domain" description="Hydroxymethylglutaryl-coenzyme A synthase N-terminal" evidence="5">
    <location>
        <begin position="27"/>
        <end position="204"/>
    </location>
</feature>
<feature type="active site" description="Proton donor/acceptor" evidence="3">
    <location>
        <position position="113"/>
    </location>
</feature>
<dbReference type="EMBL" id="CP005829">
    <property type="protein sequence ID" value="AHH08652.1"/>
    <property type="molecule type" value="Genomic_DNA"/>
</dbReference>
<keyword evidence="7" id="KW-0012">Acyltransferase</keyword>
<evidence type="ECO:0000259" key="6">
    <source>
        <dbReference type="Pfam" id="PF08540"/>
    </source>
</evidence>
<dbReference type="InterPro" id="IPR013746">
    <property type="entry name" value="HMG_CoA_synt_C_dom"/>
</dbReference>
<accession>W5SNZ9</accession>
<dbReference type="GO" id="GO:0004421">
    <property type="term" value="F:hydroxymethylglutaryl-CoA synthase activity"/>
    <property type="evidence" value="ECO:0007669"/>
    <property type="project" value="UniProtKB-EC"/>
</dbReference>
<dbReference type="InterPro" id="IPR016039">
    <property type="entry name" value="Thiolase-like"/>
</dbReference>
<dbReference type="PATRIC" id="fig|1313293.3.peg.698"/>
<dbReference type="GO" id="GO:0006084">
    <property type="term" value="P:acetyl-CoA metabolic process"/>
    <property type="evidence" value="ECO:0007669"/>
    <property type="project" value="InterPro"/>
</dbReference>
<evidence type="ECO:0000256" key="1">
    <source>
        <dbReference type="ARBA" id="ARBA00007061"/>
    </source>
</evidence>
<evidence type="ECO:0000313" key="8">
    <source>
        <dbReference type="Proteomes" id="UP000019262"/>
    </source>
</evidence>
<keyword evidence="2 7" id="KW-0808">Transferase</keyword>
<dbReference type="InterPro" id="IPR013528">
    <property type="entry name" value="HMG_CoA_synth_N"/>
</dbReference>
<dbReference type="HOGENOM" id="CLU_008065_3_0_12"/>
<dbReference type="EC" id="2.3.3.10" evidence="7"/>
<protein>
    <submittedName>
        <fullName evidence="7">Hydroxymethylglutaryl-CoA synthase</fullName>
        <ecNumber evidence="7">2.3.3.10</ecNumber>
    </submittedName>
</protein>
<dbReference type="Gene3D" id="3.40.47.10">
    <property type="match status" value="1"/>
</dbReference>
<evidence type="ECO:0000259" key="5">
    <source>
        <dbReference type="Pfam" id="PF01154"/>
    </source>
</evidence>
<name>W5SNZ9_BORAN</name>